<organism evidence="2 3">
    <name type="scientific">Mycena pura</name>
    <dbReference type="NCBI Taxonomy" id="153505"/>
    <lineage>
        <taxon>Eukaryota</taxon>
        <taxon>Fungi</taxon>
        <taxon>Dikarya</taxon>
        <taxon>Basidiomycota</taxon>
        <taxon>Agaricomycotina</taxon>
        <taxon>Agaricomycetes</taxon>
        <taxon>Agaricomycetidae</taxon>
        <taxon>Agaricales</taxon>
        <taxon>Marasmiineae</taxon>
        <taxon>Mycenaceae</taxon>
        <taxon>Mycena</taxon>
    </lineage>
</organism>
<evidence type="ECO:0000313" key="2">
    <source>
        <dbReference type="EMBL" id="KAJ7193749.1"/>
    </source>
</evidence>
<reference evidence="2" key="1">
    <citation type="submission" date="2023-03" db="EMBL/GenBank/DDBJ databases">
        <title>Massive genome expansion in bonnet fungi (Mycena s.s.) driven by repeated elements and novel gene families across ecological guilds.</title>
        <authorList>
            <consortium name="Lawrence Berkeley National Laboratory"/>
            <person name="Harder C.B."/>
            <person name="Miyauchi S."/>
            <person name="Viragh M."/>
            <person name="Kuo A."/>
            <person name="Thoen E."/>
            <person name="Andreopoulos B."/>
            <person name="Lu D."/>
            <person name="Skrede I."/>
            <person name="Drula E."/>
            <person name="Henrissat B."/>
            <person name="Morin E."/>
            <person name="Kohler A."/>
            <person name="Barry K."/>
            <person name="LaButti K."/>
            <person name="Morin E."/>
            <person name="Salamov A."/>
            <person name="Lipzen A."/>
            <person name="Mereny Z."/>
            <person name="Hegedus B."/>
            <person name="Baldrian P."/>
            <person name="Stursova M."/>
            <person name="Weitz H."/>
            <person name="Taylor A."/>
            <person name="Grigoriev I.V."/>
            <person name="Nagy L.G."/>
            <person name="Martin F."/>
            <person name="Kauserud H."/>
        </authorList>
    </citation>
    <scope>NUCLEOTIDE SEQUENCE</scope>
    <source>
        <strain evidence="2">9144</strain>
    </source>
</reference>
<sequence length="931" mass="105523">MAPHKEELFTCLYCPAARPTRQGLRSHLHQSVACSKRYYAEFLGGDSSDSESQAESEPDEPPSSPTHSAGALDWDVGLQGYTEEDSVHPPAPVVIAGSGAAPALAAGKRQRATVEEVDEDDRWTCDYPEKREAGKQGAPCKSQYQQRLDEQTAAGREPWYPFASKAEWEFGRWLMTCGVSQSKIEELLKLDAIKPMNLSFHNTRAFLQRIDAIPAGPEWICHPFQLTGDEKDDKEEFKHEIVELWYRDPVECVRELLGNPMLANQGYEPCRVFRAMDNAGNLLNQEYSEMWTADWWWETQDKLPDGATLCPIILASDKTQLTRFSGDKQAWPVYLTIETGVNMNCADGFVRHIFLILAAYIADYPEQCLVACCRENSCPRCLCGPKQRGDTLRYPWRDPEATLSALDAQANEHPAEFLSQNLRPVLPFWSDLPHCDIFTCFTPDLLHEIHNGVFGDHIVSWSSAATDGVGPEIDQRFRSMTPHPSLRHFNKGITLTSQWTGTEHKNMEKVYLGVLANATDPRVIRAVRGIFDFTCYAHFETHTTESLALMDLAWAAFHDNKAIFLELEIRKHFDINKLHKLKHYTDSIRSRGTCGQFNTEHTERLHIDFAKLGYRASNRRAYIKQMAVWLRRQEAIQKFHHYLEWAVPGYVKEESDEDGSDSDDSDEVGLQQTPDAVVHSVAKTPPYSSLTATSIAADFHAPHFLLKLAAFLDSRSIRSPHELSASSTFPVYKRLSITLPRILEVGSRPIRDKVRAVPAKITASKGVQAVKPAQFDTVLARTDSELTPADFPSANLRACRVRVIFQLPVKYGRFSHPLAYVDWFRPLTQIVDDLGMYKVTLATRNNQQHSSVIPISAIVRSCQLIPIFGNKIDPTWTSALVLDQSKAFYLNPYLRHLDFHHLRYLPDLAAARKKEDDRRVRMRALGRAGRR</sequence>
<dbReference type="Proteomes" id="UP001219525">
    <property type="component" value="Unassembled WGS sequence"/>
</dbReference>
<gene>
    <name evidence="2" type="ORF">GGX14DRAFT_378748</name>
</gene>
<evidence type="ECO:0000313" key="3">
    <source>
        <dbReference type="Proteomes" id="UP001219525"/>
    </source>
</evidence>
<protein>
    <submittedName>
        <fullName evidence="2">Uncharacterized protein</fullName>
    </submittedName>
</protein>
<comment type="caution">
    <text evidence="2">The sequence shown here is derived from an EMBL/GenBank/DDBJ whole genome shotgun (WGS) entry which is preliminary data.</text>
</comment>
<dbReference type="AlphaFoldDB" id="A0AAD6Y2P7"/>
<feature type="compositionally biased region" description="Acidic residues" evidence="1">
    <location>
        <begin position="48"/>
        <end position="60"/>
    </location>
</feature>
<accession>A0AAD6Y2P7</accession>
<feature type="region of interest" description="Disordered" evidence="1">
    <location>
        <begin position="653"/>
        <end position="675"/>
    </location>
</feature>
<evidence type="ECO:0000256" key="1">
    <source>
        <dbReference type="SAM" id="MobiDB-lite"/>
    </source>
</evidence>
<keyword evidence="3" id="KW-1185">Reference proteome</keyword>
<feature type="region of interest" description="Disordered" evidence="1">
    <location>
        <begin position="45"/>
        <end position="72"/>
    </location>
</feature>
<name>A0AAD6Y2P7_9AGAR</name>
<dbReference type="EMBL" id="JARJCW010000105">
    <property type="protein sequence ID" value="KAJ7193749.1"/>
    <property type="molecule type" value="Genomic_DNA"/>
</dbReference>
<proteinExistence type="predicted"/>
<dbReference type="InterPro" id="IPR041078">
    <property type="entry name" value="Plavaka"/>
</dbReference>
<feature type="compositionally biased region" description="Acidic residues" evidence="1">
    <location>
        <begin position="654"/>
        <end position="667"/>
    </location>
</feature>
<dbReference type="Pfam" id="PF18759">
    <property type="entry name" value="Plavaka"/>
    <property type="match status" value="2"/>
</dbReference>